<dbReference type="EMBL" id="KV946028">
    <property type="protein sequence ID" value="PIO26010.1"/>
    <property type="molecule type" value="Genomic_DNA"/>
</dbReference>
<protein>
    <submittedName>
        <fullName evidence="1">Uncharacterized protein</fullName>
    </submittedName>
</protein>
<proteinExistence type="predicted"/>
<keyword evidence="2" id="KW-1185">Reference proteome</keyword>
<name>A0A2G9RDP6_AQUCT</name>
<evidence type="ECO:0000313" key="1">
    <source>
        <dbReference type="EMBL" id="PIO26010.1"/>
    </source>
</evidence>
<reference evidence="2" key="1">
    <citation type="journal article" date="2017" name="Nat. Commun.">
        <title>The North American bullfrog draft genome provides insight into hormonal regulation of long noncoding RNA.</title>
        <authorList>
            <person name="Hammond S.A."/>
            <person name="Warren R.L."/>
            <person name="Vandervalk B.P."/>
            <person name="Kucuk E."/>
            <person name="Khan H."/>
            <person name="Gibb E.A."/>
            <person name="Pandoh P."/>
            <person name="Kirk H."/>
            <person name="Zhao Y."/>
            <person name="Jones M."/>
            <person name="Mungall A.J."/>
            <person name="Coope R."/>
            <person name="Pleasance S."/>
            <person name="Moore R.A."/>
            <person name="Holt R.A."/>
            <person name="Round J.M."/>
            <person name="Ohora S."/>
            <person name="Walle B.V."/>
            <person name="Veldhoen N."/>
            <person name="Helbing C.C."/>
            <person name="Birol I."/>
        </authorList>
    </citation>
    <scope>NUCLEOTIDE SEQUENCE [LARGE SCALE GENOMIC DNA]</scope>
</reference>
<accession>A0A2G9RDP6</accession>
<dbReference type="AlphaFoldDB" id="A0A2G9RDP6"/>
<dbReference type="Proteomes" id="UP000228934">
    <property type="component" value="Unassembled WGS sequence"/>
</dbReference>
<sequence>MHTTQRAAMCTSLMPVLQNAYRVRWWGESEVGYTLPDVTDVSTLHNQTR</sequence>
<organism evidence="1 2">
    <name type="scientific">Aquarana catesbeiana</name>
    <name type="common">American bullfrog</name>
    <name type="synonym">Rana catesbeiana</name>
    <dbReference type="NCBI Taxonomy" id="8400"/>
    <lineage>
        <taxon>Eukaryota</taxon>
        <taxon>Metazoa</taxon>
        <taxon>Chordata</taxon>
        <taxon>Craniata</taxon>
        <taxon>Vertebrata</taxon>
        <taxon>Euteleostomi</taxon>
        <taxon>Amphibia</taxon>
        <taxon>Batrachia</taxon>
        <taxon>Anura</taxon>
        <taxon>Neobatrachia</taxon>
        <taxon>Ranoidea</taxon>
        <taxon>Ranidae</taxon>
        <taxon>Aquarana</taxon>
    </lineage>
</organism>
<gene>
    <name evidence="1" type="ORF">AB205_0221990</name>
</gene>
<evidence type="ECO:0000313" key="2">
    <source>
        <dbReference type="Proteomes" id="UP000228934"/>
    </source>
</evidence>